<keyword evidence="7" id="KW-1185">Reference proteome</keyword>
<keyword evidence="4" id="KW-0175">Coiled coil</keyword>
<feature type="domain" description="Helicase ATP-binding" evidence="5">
    <location>
        <begin position="2"/>
        <end position="257"/>
    </location>
</feature>
<evidence type="ECO:0000259" key="5">
    <source>
        <dbReference type="PROSITE" id="PS51193"/>
    </source>
</evidence>
<dbReference type="GO" id="GO:0003678">
    <property type="term" value="F:DNA helicase activity"/>
    <property type="evidence" value="ECO:0007669"/>
    <property type="project" value="TreeGrafter"/>
</dbReference>
<dbReference type="GO" id="GO:0016787">
    <property type="term" value="F:hydrolase activity"/>
    <property type="evidence" value="ECO:0007669"/>
    <property type="project" value="UniProtKB-KW"/>
</dbReference>
<keyword evidence="1" id="KW-0547">Nucleotide-binding</keyword>
<feature type="coiled-coil region" evidence="4">
    <location>
        <begin position="279"/>
        <end position="310"/>
    </location>
</feature>
<reference evidence="6 7" key="1">
    <citation type="journal article" date="2015" name="Sci. Rep.">
        <title>Genome of the facultative scuticociliatosis pathogen Pseudocohnilembus persalinus provides insight into its virulence through horizontal gene transfer.</title>
        <authorList>
            <person name="Xiong J."/>
            <person name="Wang G."/>
            <person name="Cheng J."/>
            <person name="Tian M."/>
            <person name="Pan X."/>
            <person name="Warren A."/>
            <person name="Jiang C."/>
            <person name="Yuan D."/>
            <person name="Miao W."/>
        </authorList>
    </citation>
    <scope>NUCLEOTIDE SEQUENCE [LARGE SCALE GENOMIC DNA]</scope>
    <source>
        <strain evidence="6">36N120E</strain>
    </source>
</reference>
<evidence type="ECO:0000313" key="7">
    <source>
        <dbReference type="Proteomes" id="UP000054937"/>
    </source>
</evidence>
<keyword evidence="3" id="KW-0067">ATP-binding</keyword>
<evidence type="ECO:0000256" key="3">
    <source>
        <dbReference type="ARBA" id="ARBA00022840"/>
    </source>
</evidence>
<name>A0A0V0QMJ1_PSEPJ</name>
<dbReference type="GO" id="GO:0005524">
    <property type="term" value="F:ATP binding"/>
    <property type="evidence" value="ECO:0007669"/>
    <property type="project" value="UniProtKB-KW"/>
</dbReference>
<dbReference type="InterPro" id="IPR014013">
    <property type="entry name" value="Helic_SF1/SF2_ATP-bd_DinG/Rad3"/>
</dbReference>
<dbReference type="EMBL" id="LDAU01000129">
    <property type="protein sequence ID" value="KRX03555.1"/>
    <property type="molecule type" value="Genomic_DNA"/>
</dbReference>
<dbReference type="PROSITE" id="PS51193">
    <property type="entry name" value="HELICASE_ATP_BIND_2"/>
    <property type="match status" value="1"/>
</dbReference>
<organism evidence="6 7">
    <name type="scientific">Pseudocohnilembus persalinus</name>
    <name type="common">Ciliate</name>
    <dbReference type="NCBI Taxonomy" id="266149"/>
    <lineage>
        <taxon>Eukaryota</taxon>
        <taxon>Sar</taxon>
        <taxon>Alveolata</taxon>
        <taxon>Ciliophora</taxon>
        <taxon>Intramacronucleata</taxon>
        <taxon>Oligohymenophorea</taxon>
        <taxon>Scuticociliatia</taxon>
        <taxon>Philasterida</taxon>
        <taxon>Pseudocohnilembidae</taxon>
        <taxon>Pseudocohnilembus</taxon>
    </lineage>
</organism>
<evidence type="ECO:0000256" key="1">
    <source>
        <dbReference type="ARBA" id="ARBA00022741"/>
    </source>
</evidence>
<dbReference type="PANTHER" id="PTHR11472">
    <property type="entry name" value="DNA REPAIR DEAD HELICASE RAD3/XP-D SUBFAMILY MEMBER"/>
    <property type="match status" value="1"/>
</dbReference>
<keyword evidence="2" id="KW-0378">Hydrolase</keyword>
<evidence type="ECO:0000256" key="4">
    <source>
        <dbReference type="SAM" id="Coils"/>
    </source>
</evidence>
<dbReference type="AlphaFoldDB" id="A0A0V0QMJ1"/>
<comment type="caution">
    <text evidence="6">The sequence shown here is derived from an EMBL/GenBank/DDBJ whole genome shotgun (WGS) entry which is preliminary data.</text>
</comment>
<dbReference type="PANTHER" id="PTHR11472:SF41">
    <property type="entry name" value="ATP-DEPENDENT DNA HELICASE DDX11-RELATED"/>
    <property type="match status" value="1"/>
</dbReference>
<proteinExistence type="predicted"/>
<dbReference type="Proteomes" id="UP000054937">
    <property type="component" value="Unassembled WGS sequence"/>
</dbReference>
<gene>
    <name evidence="6" type="ORF">PPERSA_04107</name>
</gene>
<evidence type="ECO:0000256" key="2">
    <source>
        <dbReference type="ARBA" id="ARBA00022801"/>
    </source>
</evidence>
<accession>A0A0V0QMJ1</accession>
<dbReference type="InterPro" id="IPR045028">
    <property type="entry name" value="DinG/Rad3-like"/>
</dbReference>
<dbReference type="GO" id="GO:0005634">
    <property type="term" value="C:nucleus"/>
    <property type="evidence" value="ECO:0007669"/>
    <property type="project" value="TreeGrafter"/>
</dbReference>
<dbReference type="GO" id="GO:0034085">
    <property type="term" value="P:establishment of sister chromatid cohesion"/>
    <property type="evidence" value="ECO:0007669"/>
    <property type="project" value="TreeGrafter"/>
</dbReference>
<sequence length="696" mass="82133">MSQKEQDNDFRIYKQEIQQLQQFIQQIFQQKGQYYALQYISYTDTFKYFLKFIIQNLKKKKVILAFENAQKIQVYEKLFSKLCNFKHNYKNPNETPVKITSIPSQYTLCKNKHCKCKFNSPNIIDEMLNIHRDYKYQNQSQNYLIPIKKDAKEIQKCPCPFLTAVSSLNESNIILTTQQLLIDSQFQNYVVNLYGSDTIVFIDNCILIDQQIQQTHSRYIDQTSLNKAYIFIQKMELQIQKNQQETIKSINKFLTNPQVLLCENKKEIDSLSLQLDNIMEQIIEGNDNEESKLEQQKHKLEFEIMKLKSMPGNLYDPKFCIKVIYRYIYSLSDFLSNKKYKKKDHQGLAEVQQLKEFLFEQQSGQNNYFLNLRDFKYKDVIKLIEFGSILATENIDDLQLQVSEDQKKMQVQGSDKAIYDKNTKLLKDQRFLFKCSMKLKKKSFKNNFDQILDNNQSVVLMSKAFFSSTIQIEKFLNELQIKDKVRIYKGIDQLRFKIQNTCLNIPLVITKSQDQSIFNSKSTNPIEIAYRYGNLIQDISSIIPDGMIMLELYYNSINSGRGGILFASLDGQIARTQIFQNHYARLVLFLGFRDKFSNERSNFPRMKQLVNALSTVVNDRFDYCTCVFVDEQFSKFKLNDFLPNLFQSTDEEVTKYVDIHFAQALIEIKKMLITSDHETVNKEQFIHQIQGFIRLD</sequence>
<evidence type="ECO:0000313" key="6">
    <source>
        <dbReference type="EMBL" id="KRX03555.1"/>
    </source>
</evidence>
<protein>
    <recommendedName>
        <fullName evidence="5">Helicase ATP-binding domain-containing protein</fullName>
    </recommendedName>
</protein>
<dbReference type="InParanoid" id="A0A0V0QMJ1"/>